<sequence>MKRLVEDTGLFILSVVLFLGGAFLLSLQIPFWSMVLGIASVQIGIVLIILTFDSLIRKRNKPLTEDYKTVNCLICRSSQFVPKYQKTIICDTCMARIAVGFKATAMVVFALITVTTMTVLVGQNQELRRRAAEIEKVYQCIAGQWSPDSCGCGVWQENTICTEGRSRLCRDGDSYCCLWQENIWVCYTSNVDK</sequence>
<protein>
    <submittedName>
        <fullName evidence="1">Uncharacterized protein</fullName>
    </submittedName>
</protein>
<reference evidence="1 2" key="1">
    <citation type="journal article" date="2016" name="Nat. Commun.">
        <title>Thousands of microbial genomes shed light on interconnected biogeochemical processes in an aquifer system.</title>
        <authorList>
            <person name="Anantharaman K."/>
            <person name="Brown C.T."/>
            <person name="Hug L.A."/>
            <person name="Sharon I."/>
            <person name="Castelle C.J."/>
            <person name="Probst A.J."/>
            <person name="Thomas B.C."/>
            <person name="Singh A."/>
            <person name="Wilkins M.J."/>
            <person name="Karaoz U."/>
            <person name="Brodie E.L."/>
            <person name="Williams K.H."/>
            <person name="Hubbard S.S."/>
            <person name="Banfield J.F."/>
        </authorList>
    </citation>
    <scope>NUCLEOTIDE SEQUENCE [LARGE SCALE GENOMIC DNA]</scope>
</reference>
<name>A0A1F8AVR1_9BACT</name>
<accession>A0A1F8AVR1</accession>
<evidence type="ECO:0000313" key="2">
    <source>
        <dbReference type="Proteomes" id="UP000178603"/>
    </source>
</evidence>
<dbReference type="AlphaFoldDB" id="A0A1F8AVR1"/>
<proteinExistence type="predicted"/>
<dbReference type="EMBL" id="MGGW01000004">
    <property type="protein sequence ID" value="OGM55338.1"/>
    <property type="molecule type" value="Genomic_DNA"/>
</dbReference>
<gene>
    <name evidence="1" type="ORF">A3E44_03590</name>
</gene>
<evidence type="ECO:0000313" key="1">
    <source>
        <dbReference type="EMBL" id="OGM55338.1"/>
    </source>
</evidence>
<comment type="caution">
    <text evidence="1">The sequence shown here is derived from an EMBL/GenBank/DDBJ whole genome shotgun (WGS) entry which is preliminary data.</text>
</comment>
<dbReference type="Proteomes" id="UP000178603">
    <property type="component" value="Unassembled WGS sequence"/>
</dbReference>
<organism evidence="1 2">
    <name type="scientific">Candidatus Woesebacteria bacterium RIFCSPHIGHO2_12_FULL_41_24</name>
    <dbReference type="NCBI Taxonomy" id="1802510"/>
    <lineage>
        <taxon>Bacteria</taxon>
        <taxon>Candidatus Woeseibacteriota</taxon>
    </lineage>
</organism>